<reference evidence="25 26" key="2">
    <citation type="submission" date="2018-04" db="EMBL/GenBank/DDBJ databases">
        <title>Serotype diversity and antimicrobial resistance among Salmonella enterica isolated from patients at an equine referral hospital.</title>
        <authorList>
            <person name="Leon I.M."/>
            <person name="Lawhon S.D."/>
            <person name="Norman K.N."/>
            <person name="Threadgill D.S."/>
            <person name="Ohta N."/>
            <person name="Vinasco J."/>
            <person name="Scott H.M."/>
        </authorList>
    </citation>
    <scope>NUCLEOTIDE SEQUENCE [LARGE SCALE GENOMIC DNA]</scope>
    <source>
        <strain evidence="25 26">167</strain>
    </source>
</reference>
<evidence type="ECO:0000313" key="18">
    <source>
        <dbReference type="EMBL" id="HAB2426441.1"/>
    </source>
</evidence>
<dbReference type="EMBL" id="AAGQWK010000019">
    <property type="protein sequence ID" value="EBR0143499.1"/>
    <property type="molecule type" value="Genomic_DNA"/>
</dbReference>
<dbReference type="EMBL" id="DAAQWY010000017">
    <property type="protein sequence ID" value="HAE1220554.1"/>
    <property type="molecule type" value="Genomic_DNA"/>
</dbReference>
<dbReference type="EMBL" id="DAAGBW010000014">
    <property type="protein sequence ID" value="HAB2426441.1"/>
    <property type="molecule type" value="Genomic_DNA"/>
</dbReference>
<reference evidence="10" key="5">
    <citation type="submission" date="2018-07" db="EMBL/GenBank/DDBJ databases">
        <authorList>
            <consortium name="PulseNet: The National Subtyping Network for Foodborne Disease Surveillance"/>
            <person name="Tarr C.L."/>
            <person name="Trees E."/>
            <person name="Katz L.S."/>
            <person name="Carleton-Romer H.A."/>
            <person name="Stroika S."/>
            <person name="Kucerova Z."/>
            <person name="Roache K.F."/>
            <person name="Sabol A.L."/>
            <person name="Besser J."/>
            <person name="Gerner-Smidt P."/>
        </authorList>
    </citation>
    <scope>NUCLEOTIDE SEQUENCE</scope>
    <source>
        <strain evidence="10">PNUSAS011364</strain>
        <strain evidence="12">PNUSAS013764</strain>
    </source>
</reference>
<evidence type="ECO:0000313" key="6">
    <source>
        <dbReference type="EMBL" id="ECA7463478.1"/>
    </source>
</evidence>
<dbReference type="EMBL" id="AAHDEP010000030">
    <property type="protein sequence ID" value="EBU7986391.1"/>
    <property type="molecule type" value="Genomic_DNA"/>
</dbReference>
<evidence type="ECO:0000313" key="16">
    <source>
        <dbReference type="EMBL" id="HAB2060628.1"/>
    </source>
</evidence>
<evidence type="ECO:0000313" key="21">
    <source>
        <dbReference type="EMBL" id="HAB5941821.1"/>
    </source>
</evidence>
<feature type="transmembrane region" description="Helical" evidence="1">
    <location>
        <begin position="74"/>
        <end position="94"/>
    </location>
</feature>
<evidence type="ECO:0000313" key="9">
    <source>
        <dbReference type="EMBL" id="EDC9468108.1"/>
    </source>
</evidence>
<evidence type="ECO:0000313" key="12">
    <source>
        <dbReference type="EMBL" id="EDH7244579.1"/>
    </source>
</evidence>
<evidence type="ECO:0000313" key="23">
    <source>
        <dbReference type="EMBL" id="HAE1220554.1"/>
    </source>
</evidence>
<dbReference type="EMBL" id="DAASRO010000016">
    <property type="protein sequence ID" value="HAE6730392.1"/>
    <property type="molecule type" value="Genomic_DNA"/>
</dbReference>
<evidence type="ECO:0000313" key="26">
    <source>
        <dbReference type="Proteomes" id="UP000245147"/>
    </source>
</evidence>
<evidence type="ECO:0000313" key="22">
    <source>
        <dbReference type="EMBL" id="HAB6238628.1"/>
    </source>
</evidence>
<keyword evidence="1" id="KW-0812">Transmembrane</keyword>
<name>A0A2T9HX31_SALET</name>
<dbReference type="EMBL" id="AAKRAK010000018">
    <property type="protein sequence ID" value="ECU7934317.1"/>
    <property type="molecule type" value="Genomic_DNA"/>
</dbReference>
<evidence type="ECO:0000313" key="24">
    <source>
        <dbReference type="EMBL" id="HAE6730392.1"/>
    </source>
</evidence>
<dbReference type="EMBL" id="DAAFWP010000016">
    <property type="protein sequence ID" value="HAB1804638.1"/>
    <property type="molecule type" value="Genomic_DNA"/>
</dbReference>
<keyword evidence="1" id="KW-0472">Membrane</keyword>
<evidence type="ECO:0000313" key="10">
    <source>
        <dbReference type="EMBL" id="EDG5798364.1"/>
    </source>
</evidence>
<dbReference type="EMBL" id="AAMIOU010000008">
    <property type="protein sequence ID" value="EDH7244579.1"/>
    <property type="molecule type" value="Genomic_DNA"/>
</dbReference>
<dbReference type="EMBL" id="DAAFYT010000056">
    <property type="protein sequence ID" value="HAB2060628.1"/>
    <property type="molecule type" value="Genomic_DNA"/>
</dbReference>
<dbReference type="EMBL" id="DAAGXT010000017">
    <property type="protein sequence ID" value="HAB5023234.1"/>
    <property type="molecule type" value="Genomic_DNA"/>
</dbReference>
<dbReference type="RefSeq" id="WP_000253632.1">
    <property type="nucleotide sequence ID" value="NZ_JADDHT010000017.1"/>
</dbReference>
<reference evidence="7" key="6">
    <citation type="submission" date="2018-07" db="EMBL/GenBank/DDBJ databases">
        <authorList>
            <consortium name="NARMS: The National Antimicrobial Resistance Monitoring System"/>
        </authorList>
    </citation>
    <scope>NUCLEOTIDE SEQUENCE</scope>
    <source>
        <strain evidence="7">CVM N57313F</strain>
        <strain evidence="8">FSIS1607168</strain>
    </source>
</reference>
<dbReference type="EMBL" id="AAMEQR010000012">
    <property type="protein sequence ID" value="EDG5798364.1"/>
    <property type="molecule type" value="Genomic_DNA"/>
</dbReference>
<evidence type="ECO:0000313" key="4">
    <source>
        <dbReference type="EMBL" id="EBU7986391.1"/>
    </source>
</evidence>
<feature type="transmembrane region" description="Helical" evidence="1">
    <location>
        <begin position="49"/>
        <end position="68"/>
    </location>
</feature>
<dbReference type="EMBL" id="DAAFXG010000016">
    <property type="protein sequence ID" value="HAB1884726.1"/>
    <property type="molecule type" value="Genomic_DNA"/>
</dbReference>
<evidence type="ECO:0000313" key="14">
    <source>
        <dbReference type="EMBL" id="HAB1804638.1"/>
    </source>
</evidence>
<organism evidence="25 26">
    <name type="scientific">Salmonella enterica subsp. enterica serovar Agona</name>
    <dbReference type="NCBI Taxonomy" id="58095"/>
    <lineage>
        <taxon>Bacteria</taxon>
        <taxon>Pseudomonadati</taxon>
        <taxon>Pseudomonadota</taxon>
        <taxon>Gammaproteobacteria</taxon>
        <taxon>Enterobacterales</taxon>
        <taxon>Enterobacteriaceae</taxon>
        <taxon>Salmonella</taxon>
    </lineage>
</organism>
<comment type="caution">
    <text evidence="25">The sequence shown here is derived from an EMBL/GenBank/DDBJ whole genome shotgun (WGS) entry which is preliminary data.</text>
</comment>
<evidence type="ECO:0000313" key="19">
    <source>
        <dbReference type="EMBL" id="HAB5023234.1"/>
    </source>
</evidence>
<dbReference type="EMBL" id="DAAHEN010000017">
    <property type="protein sequence ID" value="HAB5771384.1"/>
    <property type="molecule type" value="Genomic_DNA"/>
</dbReference>
<evidence type="ECO:0000313" key="7">
    <source>
        <dbReference type="EMBL" id="ECT6084929.1"/>
    </source>
</evidence>
<protein>
    <submittedName>
        <fullName evidence="25">Uncharacterized protein</fullName>
    </submittedName>
</protein>
<dbReference type="EMBL" id="AAKNHU010000019">
    <property type="protein sequence ID" value="ECT6084929.1"/>
    <property type="molecule type" value="Genomic_DNA"/>
</dbReference>
<keyword evidence="1" id="KW-1133">Transmembrane helix</keyword>
<dbReference type="EMBL" id="AAMIHC010000022">
    <property type="protein sequence ID" value="EDH6341811.1"/>
    <property type="molecule type" value="Genomic_DNA"/>
</dbReference>
<accession>A0A2T9HX31</accession>
<dbReference type="EMBL" id="DAAHHO010000015">
    <property type="protein sequence ID" value="HAB6238628.1"/>
    <property type="molecule type" value="Genomic_DNA"/>
</dbReference>
<reference evidence="13" key="1">
    <citation type="journal article" date="2018" name="Genome Biol.">
        <title>SKESA: strategic k-mer extension for scrupulous assemblies.</title>
        <authorList>
            <person name="Souvorov A."/>
            <person name="Agarwala R."/>
            <person name="Lipman D.J."/>
        </authorList>
    </citation>
    <scope>NUCLEOTIDE SEQUENCE</scope>
    <source>
        <strain evidence="24">13-0431</strain>
        <strain evidence="13">Salmonella enterica</strain>
    </source>
</reference>
<proteinExistence type="predicted"/>
<dbReference type="EMBL" id="AALSOQ010000017">
    <property type="protein sequence ID" value="EDC9468108.1"/>
    <property type="molecule type" value="Genomic_DNA"/>
</dbReference>
<reference evidence="9" key="4">
    <citation type="submission" date="2018-07" db="EMBL/GenBank/DDBJ databases">
        <authorList>
            <consortium name="GenomeTrakr network: Whole genome sequencing for foodborne pathogen traceback"/>
        </authorList>
    </citation>
    <scope>NUCLEOTIDE SEQUENCE</scope>
    <source>
        <strain evidence="9">ADRDL-16-8871</strain>
        <strain evidence="6">FSIS21923161</strain>
    </source>
</reference>
<evidence type="ECO:0000256" key="1">
    <source>
        <dbReference type="SAM" id="Phobius"/>
    </source>
</evidence>
<sequence>MVSILYDLIKSGINFFTKTKTIEQEVKSENAEGQIEVNKIEIEKTTIHWRNVLGLVLTLIVLYSYIIIPFFDYFGIVLINLPLEPIFKLLFVLLGTPM</sequence>
<dbReference type="EMBL" id="AAGQKS010000020">
    <property type="protein sequence ID" value="EBQ8901894.1"/>
    <property type="molecule type" value="Genomic_DNA"/>
</dbReference>
<evidence type="ECO:0000313" key="15">
    <source>
        <dbReference type="EMBL" id="HAB1884726.1"/>
    </source>
</evidence>
<dbReference type="AlphaFoldDB" id="A0A2T9HX31"/>
<gene>
    <name evidence="7" type="ORF">A3Z75_15680</name>
    <name evidence="10" type="ORF">B7643_16920</name>
    <name evidence="8" type="ORF">BEI99_21285</name>
    <name evidence="9" type="ORF">BH418_15540</name>
    <name evidence="25" type="ORF">C4792_21160</name>
    <name evidence="11" type="ORF">CB381_18105</name>
    <name evidence="12" type="ORF">CBN47_06010</name>
    <name evidence="2" type="ORF">DKS77_14060</name>
    <name evidence="4" type="ORF">DLB38_16800</name>
    <name evidence="3" type="ORF">DNV88_18280</name>
    <name evidence="5" type="ORF">DUR08_17110</name>
    <name evidence="6" type="ORF">EPK73_14450</name>
    <name evidence="23" type="ORF">G2913_20820</name>
    <name evidence="24" type="ORF">G4K93_004279</name>
    <name evidence="19" type="ORF">GB020_20610</name>
    <name evidence="18" type="ORF">GB182_20880</name>
    <name evidence="21" type="ORF">GB352_20575</name>
    <name evidence="17" type="ORF">GB356_20875</name>
    <name evidence="22" type="ORF">GB394_20915</name>
    <name evidence="16" type="ORF">GB613_18535</name>
    <name evidence="20" type="ORF">GBS17_20880</name>
    <name evidence="13" type="ORF">GBX08_20910</name>
    <name evidence="14" type="ORF">GBY12_20590</name>
    <name evidence="15" type="ORF">GBY78_20915</name>
</gene>
<evidence type="ECO:0000313" key="3">
    <source>
        <dbReference type="EMBL" id="EBR0143499.1"/>
    </source>
</evidence>
<evidence type="ECO:0000313" key="5">
    <source>
        <dbReference type="EMBL" id="EBY0576661.1"/>
    </source>
</evidence>
<evidence type="ECO:0000313" key="8">
    <source>
        <dbReference type="EMBL" id="ECU7934317.1"/>
    </source>
</evidence>
<evidence type="ECO:0000313" key="13">
    <source>
        <dbReference type="EMBL" id="HAB1572421.1"/>
    </source>
</evidence>
<dbReference type="EMBL" id="AAHMZR010000023">
    <property type="protein sequence ID" value="EBY0576661.1"/>
    <property type="molecule type" value="Genomic_DNA"/>
</dbReference>
<dbReference type="Proteomes" id="UP000245147">
    <property type="component" value="Unassembled WGS sequence"/>
</dbReference>
<evidence type="ECO:0000313" key="2">
    <source>
        <dbReference type="EMBL" id="EBQ8901894.1"/>
    </source>
</evidence>
<evidence type="ECO:0000313" key="25">
    <source>
        <dbReference type="EMBL" id="PVL89268.1"/>
    </source>
</evidence>
<evidence type="ECO:0000313" key="17">
    <source>
        <dbReference type="EMBL" id="HAB2371874.1"/>
    </source>
</evidence>
<dbReference type="EMBL" id="DAAHFX010000017">
    <property type="protein sequence ID" value="HAB5941821.1"/>
    <property type="molecule type" value="Genomic_DNA"/>
</dbReference>
<dbReference type="Proteomes" id="UP000839928">
    <property type="component" value="Unassembled WGS sequence"/>
</dbReference>
<dbReference type="EMBL" id="QDOG01000015">
    <property type="protein sequence ID" value="PVL89268.1"/>
    <property type="molecule type" value="Genomic_DNA"/>
</dbReference>
<dbReference type="EMBL" id="DAAFUE010000014">
    <property type="protein sequence ID" value="HAB1572421.1"/>
    <property type="molecule type" value="Genomic_DNA"/>
</dbReference>
<evidence type="ECO:0000313" key="11">
    <source>
        <dbReference type="EMBL" id="EDH6341811.1"/>
    </source>
</evidence>
<reference evidence="3" key="3">
    <citation type="submission" date="2018-06" db="EMBL/GenBank/DDBJ databases">
        <authorList>
            <person name="Ashton P.M."/>
            <person name="Dallman T."/>
            <person name="Nair S."/>
            <person name="De Pinna E."/>
            <person name="Peters T."/>
            <person name="Grant K."/>
        </authorList>
    </citation>
    <scope>NUCLEOTIDE SEQUENCE</scope>
    <source>
        <strain evidence="5">152447</strain>
        <strain evidence="2">208936</strain>
        <strain evidence="4">250819</strain>
        <strain evidence="11">369915</strain>
        <strain evidence="3">428140</strain>
    </source>
</reference>
<reference evidence="13" key="7">
    <citation type="submission" date="2019-10" db="EMBL/GenBank/DDBJ databases">
        <authorList>
            <consortium name="NCBI Pathogen Detection Project"/>
        </authorList>
    </citation>
    <scope>NUCLEOTIDE SEQUENCE</scope>
    <source>
        <strain evidence="24">13-0431</strain>
        <strain evidence="13">Salmonella enterica</strain>
    </source>
</reference>
<evidence type="ECO:0000313" key="20">
    <source>
        <dbReference type="EMBL" id="HAB5771384.1"/>
    </source>
</evidence>
<dbReference type="EMBL" id="AAHVIS010000020">
    <property type="protein sequence ID" value="ECA7463478.1"/>
    <property type="molecule type" value="Genomic_DNA"/>
</dbReference>
<dbReference type="EMBL" id="DAAGBK010000014">
    <property type="protein sequence ID" value="HAB2371874.1"/>
    <property type="molecule type" value="Genomic_DNA"/>
</dbReference>